<dbReference type="EC" id="1.1.1.47" evidence="3"/>
<protein>
    <submittedName>
        <fullName evidence="3">Glucose 1-dehydrogenase</fullName>
        <ecNumber evidence="3">1.1.1.47</ecNumber>
    </submittedName>
</protein>
<evidence type="ECO:0000256" key="2">
    <source>
        <dbReference type="ARBA" id="ARBA00023002"/>
    </source>
</evidence>
<dbReference type="GO" id="GO:0047936">
    <property type="term" value="F:glucose 1-dehydrogenase [NAD(P)+] activity"/>
    <property type="evidence" value="ECO:0007669"/>
    <property type="project" value="UniProtKB-EC"/>
</dbReference>
<comment type="similarity">
    <text evidence="1">Belongs to the short-chain dehydrogenases/reductases (SDR) family.</text>
</comment>
<dbReference type="PANTHER" id="PTHR42760:SF133">
    <property type="entry name" value="3-OXOACYL-[ACYL-CARRIER-PROTEIN] REDUCTASE"/>
    <property type="match status" value="1"/>
</dbReference>
<keyword evidence="2 3" id="KW-0560">Oxidoreductase</keyword>
<name>A0ABU4A0Q5_9SPHN</name>
<dbReference type="PRINTS" id="PR00081">
    <property type="entry name" value="GDHRDH"/>
</dbReference>
<dbReference type="InterPro" id="IPR036291">
    <property type="entry name" value="NAD(P)-bd_dom_sf"/>
</dbReference>
<dbReference type="InterPro" id="IPR002347">
    <property type="entry name" value="SDR_fam"/>
</dbReference>
<evidence type="ECO:0000313" key="3">
    <source>
        <dbReference type="EMBL" id="MDV5825354.1"/>
    </source>
</evidence>
<dbReference type="EMBL" id="JAPTHD010000010">
    <property type="protein sequence ID" value="MDV5825354.1"/>
    <property type="molecule type" value="Genomic_DNA"/>
</dbReference>
<dbReference type="RefSeq" id="WP_317517867.1">
    <property type="nucleotide sequence ID" value="NZ_JAPTHD010000010.1"/>
</dbReference>
<dbReference type="Gene3D" id="3.40.50.720">
    <property type="entry name" value="NAD(P)-binding Rossmann-like Domain"/>
    <property type="match status" value="1"/>
</dbReference>
<organism evidence="3 4">
    <name type="scientific">Sphingobium naphthae</name>
    <dbReference type="NCBI Taxonomy" id="1886786"/>
    <lineage>
        <taxon>Bacteria</taxon>
        <taxon>Pseudomonadati</taxon>
        <taxon>Pseudomonadota</taxon>
        <taxon>Alphaproteobacteria</taxon>
        <taxon>Sphingomonadales</taxon>
        <taxon>Sphingomonadaceae</taxon>
        <taxon>Sphingobium</taxon>
    </lineage>
</organism>
<dbReference type="PROSITE" id="PS00061">
    <property type="entry name" value="ADH_SHORT"/>
    <property type="match status" value="1"/>
</dbReference>
<sequence length="258" mass="26857">MRRFEGRTILITGAARGQGASHARAFVSEGARVVLGDIREALGRMLADELGSDAHFVALDVAQVADWAAAVDEAERRFGPISILVNNAGVPAPSATIVDSDPADWDQLIATNLTGTYLGIRAVAPSIMRAGGGSIVNIASASSHIGTPLIAPYVASKWGIRGLTQSAAAELARKGIRVNSISPGVVNTKLITAPLRPGEAPVSDHFSPEPFAVQRLAEPDEITRLVLFLCADESAFITGSDYVIDGGLLLGPVSPDGQ</sequence>
<proteinExistence type="inferred from homology"/>
<dbReference type="Pfam" id="PF13561">
    <property type="entry name" value="adh_short_C2"/>
    <property type="match status" value="1"/>
</dbReference>
<evidence type="ECO:0000313" key="4">
    <source>
        <dbReference type="Proteomes" id="UP001185984"/>
    </source>
</evidence>
<dbReference type="Proteomes" id="UP001185984">
    <property type="component" value="Unassembled WGS sequence"/>
</dbReference>
<comment type="caution">
    <text evidence="3">The sequence shown here is derived from an EMBL/GenBank/DDBJ whole genome shotgun (WGS) entry which is preliminary data.</text>
</comment>
<dbReference type="PRINTS" id="PR00080">
    <property type="entry name" value="SDRFAMILY"/>
</dbReference>
<dbReference type="PANTHER" id="PTHR42760">
    <property type="entry name" value="SHORT-CHAIN DEHYDROGENASES/REDUCTASES FAMILY MEMBER"/>
    <property type="match status" value="1"/>
</dbReference>
<evidence type="ECO:0000256" key="1">
    <source>
        <dbReference type="ARBA" id="ARBA00006484"/>
    </source>
</evidence>
<accession>A0ABU4A0Q5</accession>
<dbReference type="SUPFAM" id="SSF51735">
    <property type="entry name" value="NAD(P)-binding Rossmann-fold domains"/>
    <property type="match status" value="1"/>
</dbReference>
<dbReference type="InterPro" id="IPR020904">
    <property type="entry name" value="Sc_DH/Rdtase_CS"/>
</dbReference>
<gene>
    <name evidence="3" type="ORF">O0R41_17250</name>
</gene>
<dbReference type="NCBIfam" id="NF005559">
    <property type="entry name" value="PRK07231.1"/>
    <property type="match status" value="1"/>
</dbReference>
<reference evidence="4" key="1">
    <citation type="journal article" date="2022" name="J Environ Chem Eng">
        <title>Biodegradation of petroleum oil using a constructed nonpathogenic and heavy metal-tolerant bacterial consortium isolated from marine sponges.</title>
        <authorList>
            <person name="Dechsakulwatana C."/>
            <person name="Rungsihiranrut A."/>
            <person name="Muangchinda C."/>
            <person name="Ningthoujam R."/>
            <person name="Klankeo P."/>
            <person name="Pinyakong O."/>
        </authorList>
    </citation>
    <scope>NUCLEOTIDE SEQUENCE [LARGE SCALE GENOMIC DNA]</scope>
    <source>
        <strain evidence="4">MO2-4</strain>
    </source>
</reference>
<keyword evidence="4" id="KW-1185">Reference proteome</keyword>